<dbReference type="Gene3D" id="3.30.420.10">
    <property type="entry name" value="Ribonuclease H-like superfamily/Ribonuclease H"/>
    <property type="match status" value="1"/>
</dbReference>
<sequence length="110" mass="13020">MSLLHKLDLQVYGRHPRRTILLSRKNFRARLKFAHEHLVKVQHVWNNMLWRDEAKIDLFINSTSRNVWQKPETAFYQKNLIPEIRHGVGNVIVPTALLHKGLDSSLYQRA</sequence>
<organism evidence="1">
    <name type="scientific">Micrurus paraensis</name>
    <dbReference type="NCBI Taxonomy" id="1970185"/>
    <lineage>
        <taxon>Eukaryota</taxon>
        <taxon>Metazoa</taxon>
        <taxon>Chordata</taxon>
        <taxon>Craniata</taxon>
        <taxon>Vertebrata</taxon>
        <taxon>Euteleostomi</taxon>
        <taxon>Lepidosauria</taxon>
        <taxon>Squamata</taxon>
        <taxon>Bifurcata</taxon>
        <taxon>Unidentata</taxon>
        <taxon>Episquamata</taxon>
        <taxon>Toxicofera</taxon>
        <taxon>Serpentes</taxon>
        <taxon>Colubroidea</taxon>
        <taxon>Elapidae</taxon>
        <taxon>Elapinae</taxon>
        <taxon>Micrurus</taxon>
    </lineage>
</organism>
<evidence type="ECO:0008006" key="2">
    <source>
        <dbReference type="Google" id="ProtNLM"/>
    </source>
</evidence>
<dbReference type="AlphaFoldDB" id="A0A2D4KPV1"/>
<reference evidence="1" key="2">
    <citation type="submission" date="2017-11" db="EMBL/GenBank/DDBJ databases">
        <title>Coralsnake Venomics: Analyses of Venom Gland Transcriptomes and Proteomes of Six Brazilian Taxa.</title>
        <authorList>
            <person name="Aird S.D."/>
            <person name="Jorge da Silva N."/>
            <person name="Qiu L."/>
            <person name="Villar-Briones A."/>
            <person name="Aparecida-Saddi V."/>
            <person name="Campos-Telles M.P."/>
            <person name="Grau M."/>
            <person name="Mikheyev A.S."/>
        </authorList>
    </citation>
    <scope>NUCLEOTIDE SEQUENCE</scope>
    <source>
        <tissue evidence="1">Venom_gland</tissue>
    </source>
</reference>
<dbReference type="GO" id="GO:0003676">
    <property type="term" value="F:nucleic acid binding"/>
    <property type="evidence" value="ECO:0007669"/>
    <property type="project" value="InterPro"/>
</dbReference>
<dbReference type="EMBL" id="IACL01085267">
    <property type="protein sequence ID" value="LAB10669.1"/>
    <property type="molecule type" value="Transcribed_RNA"/>
</dbReference>
<accession>A0A2D4KPV1</accession>
<evidence type="ECO:0000313" key="1">
    <source>
        <dbReference type="EMBL" id="LAB10669.1"/>
    </source>
</evidence>
<dbReference type="InterPro" id="IPR036397">
    <property type="entry name" value="RNaseH_sf"/>
</dbReference>
<proteinExistence type="predicted"/>
<protein>
    <recommendedName>
        <fullName evidence="2">Transposase Tc1-like domain-containing protein</fullName>
    </recommendedName>
</protein>
<name>A0A2D4KPV1_9SAUR</name>
<reference evidence="1" key="1">
    <citation type="submission" date="2017-07" db="EMBL/GenBank/DDBJ databases">
        <authorList>
            <person name="Mikheyev A."/>
            <person name="Grau M."/>
        </authorList>
    </citation>
    <scope>NUCLEOTIDE SEQUENCE</scope>
    <source>
        <tissue evidence="1">Venom_gland</tissue>
    </source>
</reference>